<name>A0A2M8L6H4_9BACT</name>
<comment type="pathway">
    <text evidence="2 9 10">Cell wall biogenesis; peptidoglycan biosynthesis.</text>
</comment>
<dbReference type="GO" id="GO:0008764">
    <property type="term" value="F:UDP-N-acetylmuramoylalanine-D-glutamate ligase activity"/>
    <property type="evidence" value="ECO:0007669"/>
    <property type="project" value="UniProtKB-UniRule"/>
</dbReference>
<dbReference type="SUPFAM" id="SSF53244">
    <property type="entry name" value="MurD-like peptide ligases, peptide-binding domain"/>
    <property type="match status" value="1"/>
</dbReference>
<evidence type="ECO:0000256" key="4">
    <source>
        <dbReference type="ARBA" id="ARBA00022598"/>
    </source>
</evidence>
<dbReference type="GO" id="GO:0005737">
    <property type="term" value="C:cytoplasm"/>
    <property type="evidence" value="ECO:0007669"/>
    <property type="project" value="UniProtKB-SubCell"/>
</dbReference>
<dbReference type="Pfam" id="PF08245">
    <property type="entry name" value="Mur_ligase_M"/>
    <property type="match status" value="1"/>
</dbReference>
<dbReference type="CDD" id="cd01983">
    <property type="entry name" value="SIMIBI"/>
    <property type="match status" value="1"/>
</dbReference>
<dbReference type="GO" id="GO:0005524">
    <property type="term" value="F:ATP binding"/>
    <property type="evidence" value="ECO:0007669"/>
    <property type="project" value="UniProtKB-UniRule"/>
</dbReference>
<dbReference type="EC" id="6.3.2.9" evidence="9 10"/>
<keyword evidence="9 10" id="KW-0133">Cell shape</keyword>
<dbReference type="InterPro" id="IPR004101">
    <property type="entry name" value="Mur_ligase_C"/>
</dbReference>
<feature type="domain" description="Mur ligase central" evidence="12">
    <location>
        <begin position="126"/>
        <end position="290"/>
    </location>
</feature>
<dbReference type="SUPFAM" id="SSF53623">
    <property type="entry name" value="MurD-like peptide ligases, catalytic domain"/>
    <property type="match status" value="1"/>
</dbReference>
<dbReference type="Gene3D" id="3.90.190.20">
    <property type="entry name" value="Mur ligase, C-terminal domain"/>
    <property type="match status" value="1"/>
</dbReference>
<dbReference type="GO" id="GO:0009252">
    <property type="term" value="P:peptidoglycan biosynthetic process"/>
    <property type="evidence" value="ECO:0007669"/>
    <property type="project" value="UniProtKB-UniRule"/>
</dbReference>
<keyword evidence="8 9" id="KW-0131">Cell cycle</keyword>
<evidence type="ECO:0000256" key="2">
    <source>
        <dbReference type="ARBA" id="ARBA00004752"/>
    </source>
</evidence>
<keyword evidence="7 9" id="KW-0067">ATP-binding</keyword>
<reference evidence="14" key="1">
    <citation type="submission" date="2017-09" db="EMBL/GenBank/DDBJ databases">
        <title>Depth-based differentiation of microbial function through sediment-hosted aquifers and enrichment of novel symbionts in the deep terrestrial subsurface.</title>
        <authorList>
            <person name="Probst A.J."/>
            <person name="Ladd B."/>
            <person name="Jarett J.K."/>
            <person name="Geller-Mcgrath D.E."/>
            <person name="Sieber C.M.K."/>
            <person name="Emerson J.B."/>
            <person name="Anantharaman K."/>
            <person name="Thomas B.C."/>
            <person name="Malmstrom R."/>
            <person name="Stieglmeier M."/>
            <person name="Klingl A."/>
            <person name="Woyke T."/>
            <person name="Ryan C.M."/>
            <person name="Banfield J.F."/>
        </authorList>
    </citation>
    <scope>NUCLEOTIDE SEQUENCE [LARGE SCALE GENOMIC DNA]</scope>
</reference>
<dbReference type="EMBL" id="PFEM01000039">
    <property type="protein sequence ID" value="PJE69816.1"/>
    <property type="molecule type" value="Genomic_DNA"/>
</dbReference>
<dbReference type="GO" id="GO:0008360">
    <property type="term" value="P:regulation of cell shape"/>
    <property type="evidence" value="ECO:0007669"/>
    <property type="project" value="UniProtKB-KW"/>
</dbReference>
<keyword evidence="9 10" id="KW-0961">Cell wall biogenesis/degradation</keyword>
<dbReference type="GO" id="GO:0051301">
    <property type="term" value="P:cell division"/>
    <property type="evidence" value="ECO:0007669"/>
    <property type="project" value="UniProtKB-KW"/>
</dbReference>
<evidence type="ECO:0000313" key="13">
    <source>
        <dbReference type="EMBL" id="PJE69816.1"/>
    </source>
</evidence>
<dbReference type="GO" id="GO:0071555">
    <property type="term" value="P:cell wall organization"/>
    <property type="evidence" value="ECO:0007669"/>
    <property type="project" value="UniProtKB-KW"/>
</dbReference>
<gene>
    <name evidence="9 13" type="primary">murD</name>
    <name evidence="13" type="ORF">COU97_02985</name>
</gene>
<dbReference type="InterPro" id="IPR036565">
    <property type="entry name" value="Mur-like_cat_sf"/>
</dbReference>
<dbReference type="Pfam" id="PF21799">
    <property type="entry name" value="MurD-like_N"/>
    <property type="match status" value="1"/>
</dbReference>
<evidence type="ECO:0000256" key="3">
    <source>
        <dbReference type="ARBA" id="ARBA00022490"/>
    </source>
</evidence>
<comment type="similarity">
    <text evidence="9">Belongs to the MurCDEF family.</text>
</comment>
<dbReference type="Pfam" id="PF02875">
    <property type="entry name" value="Mur_ligase_C"/>
    <property type="match status" value="1"/>
</dbReference>
<keyword evidence="5 9" id="KW-0132">Cell division</keyword>
<evidence type="ECO:0000256" key="6">
    <source>
        <dbReference type="ARBA" id="ARBA00022741"/>
    </source>
</evidence>
<keyword evidence="4 9" id="KW-0436">Ligase</keyword>
<keyword evidence="3 9" id="KW-0963">Cytoplasm</keyword>
<dbReference type="SUPFAM" id="SSF51984">
    <property type="entry name" value="MurCD N-terminal domain"/>
    <property type="match status" value="1"/>
</dbReference>
<dbReference type="NCBIfam" id="TIGR01087">
    <property type="entry name" value="murD"/>
    <property type="match status" value="1"/>
</dbReference>
<evidence type="ECO:0000256" key="8">
    <source>
        <dbReference type="ARBA" id="ARBA00023306"/>
    </source>
</evidence>
<keyword evidence="9 10" id="KW-0573">Peptidoglycan synthesis</keyword>
<evidence type="ECO:0000256" key="7">
    <source>
        <dbReference type="ARBA" id="ARBA00022840"/>
    </source>
</evidence>
<comment type="caution">
    <text evidence="13">The sequence shown here is derived from an EMBL/GenBank/DDBJ whole genome shotgun (WGS) entry which is preliminary data.</text>
</comment>
<proteinExistence type="inferred from homology"/>
<dbReference type="Gene3D" id="3.40.1190.10">
    <property type="entry name" value="Mur-like, catalytic domain"/>
    <property type="match status" value="1"/>
</dbReference>
<evidence type="ECO:0000259" key="11">
    <source>
        <dbReference type="Pfam" id="PF02875"/>
    </source>
</evidence>
<dbReference type="InterPro" id="IPR036615">
    <property type="entry name" value="Mur_ligase_C_dom_sf"/>
</dbReference>
<dbReference type="HAMAP" id="MF_00639">
    <property type="entry name" value="MurD"/>
    <property type="match status" value="1"/>
</dbReference>
<evidence type="ECO:0000256" key="9">
    <source>
        <dbReference type="HAMAP-Rule" id="MF_00639"/>
    </source>
</evidence>
<evidence type="ECO:0000256" key="10">
    <source>
        <dbReference type="RuleBase" id="RU003664"/>
    </source>
</evidence>
<dbReference type="Proteomes" id="UP000231579">
    <property type="component" value="Unassembled WGS sequence"/>
</dbReference>
<feature type="domain" description="Mur ligase C-terminal" evidence="11">
    <location>
        <begin position="312"/>
        <end position="429"/>
    </location>
</feature>
<dbReference type="PANTHER" id="PTHR43692">
    <property type="entry name" value="UDP-N-ACETYLMURAMOYLALANINE--D-GLUTAMATE LIGASE"/>
    <property type="match status" value="1"/>
</dbReference>
<comment type="catalytic activity">
    <reaction evidence="9 10">
        <text>UDP-N-acetyl-alpha-D-muramoyl-L-alanine + D-glutamate + ATP = UDP-N-acetyl-alpha-D-muramoyl-L-alanyl-D-glutamate + ADP + phosphate + H(+)</text>
        <dbReference type="Rhea" id="RHEA:16429"/>
        <dbReference type="ChEBI" id="CHEBI:15378"/>
        <dbReference type="ChEBI" id="CHEBI:29986"/>
        <dbReference type="ChEBI" id="CHEBI:30616"/>
        <dbReference type="ChEBI" id="CHEBI:43474"/>
        <dbReference type="ChEBI" id="CHEBI:83898"/>
        <dbReference type="ChEBI" id="CHEBI:83900"/>
        <dbReference type="ChEBI" id="CHEBI:456216"/>
        <dbReference type="EC" id="6.3.2.9"/>
    </reaction>
</comment>
<evidence type="ECO:0000256" key="1">
    <source>
        <dbReference type="ARBA" id="ARBA00004496"/>
    </source>
</evidence>
<dbReference type="PROSITE" id="PS01011">
    <property type="entry name" value="FOLYLPOLYGLU_SYNT_1"/>
    <property type="match status" value="1"/>
</dbReference>
<sequence length="455" mass="49257">MAGRFDLGAFWPLVGGDMTKKIAILGFGIEGQDLCRHWLGKAKITVFDQKTSQELGDAGEEFKNQVEFKLGPDYLQDGLATFDIIFRSPAFKLTTPALAVARQKGVAISSATKLFFDLCPAKIIGVTGTKGKGTTATLITQILQQAGKKVFLAGNIGQPVLSLLPQLTQDSWAVLELSSFQLQDLTKSPQIAVVLFISSEHLDYHADTQEYVEAKTNIVRHQQADDWAVLNGQDVTARSFAQLTPARVLYFDCVKNKQFFWRQQLVGPVSQLKLKGKHNWANVCAAINAAGLAGADLASIKKAVFAFAGLEHRLEKVAEINGVEYYNDSFSTTPETAIAAIQSFQKPLILIAGGSEKGSDFTALGQAIASGPVKTLILMGQMADRIKVAALKAGFSGQIIRQPKSMAAAVDMARQQAQPGTVVLLSPACASFGMFTNYKDRGQQFKQHVSTLPKN</sequence>
<comment type="function">
    <text evidence="9 10">Cell wall formation. Catalyzes the addition of glutamate to the nucleotide precursor UDP-N-acetylmuramoyl-L-alanine (UMA).</text>
</comment>
<keyword evidence="6 9" id="KW-0547">Nucleotide-binding</keyword>
<organism evidence="13 14">
    <name type="scientific">Candidatus Shapirobacteria bacterium CG10_big_fil_rev_8_21_14_0_10_48_15</name>
    <dbReference type="NCBI Taxonomy" id="1974484"/>
    <lineage>
        <taxon>Bacteria</taxon>
        <taxon>Candidatus Shapironibacteriota</taxon>
    </lineage>
</organism>
<dbReference type="UniPathway" id="UPA00219"/>
<comment type="subcellular location">
    <subcellularLocation>
        <location evidence="1 9 10">Cytoplasm</location>
    </subcellularLocation>
</comment>
<dbReference type="InterPro" id="IPR018109">
    <property type="entry name" value="Folylpolyglutamate_synth_CS"/>
</dbReference>
<accession>A0A2M8L6H4</accession>
<dbReference type="InterPro" id="IPR013221">
    <property type="entry name" value="Mur_ligase_cen"/>
</dbReference>
<dbReference type="InterPro" id="IPR005762">
    <property type="entry name" value="MurD"/>
</dbReference>
<evidence type="ECO:0000313" key="14">
    <source>
        <dbReference type="Proteomes" id="UP000231579"/>
    </source>
</evidence>
<evidence type="ECO:0000256" key="5">
    <source>
        <dbReference type="ARBA" id="ARBA00022618"/>
    </source>
</evidence>
<feature type="binding site" evidence="9">
    <location>
        <begin position="128"/>
        <end position="134"/>
    </location>
    <ligand>
        <name>ATP</name>
        <dbReference type="ChEBI" id="CHEBI:30616"/>
    </ligand>
</feature>
<dbReference type="GO" id="GO:0004326">
    <property type="term" value="F:tetrahydrofolylpolyglutamate synthase activity"/>
    <property type="evidence" value="ECO:0007669"/>
    <property type="project" value="InterPro"/>
</dbReference>
<protein>
    <recommendedName>
        <fullName evidence="9 10">UDP-N-acetylmuramoylalanine--D-glutamate ligase</fullName>
        <ecNumber evidence="9 10">6.3.2.9</ecNumber>
    </recommendedName>
    <alternativeName>
        <fullName evidence="9">D-glutamic acid-adding enzyme</fullName>
    </alternativeName>
    <alternativeName>
        <fullName evidence="9">UDP-N-acetylmuramoyl-L-alanyl-D-glutamate synthetase</fullName>
    </alternativeName>
</protein>
<dbReference type="Gene3D" id="3.40.50.720">
    <property type="entry name" value="NAD(P)-binding Rossmann-like Domain"/>
    <property type="match status" value="1"/>
</dbReference>
<evidence type="ECO:0000259" key="12">
    <source>
        <dbReference type="Pfam" id="PF08245"/>
    </source>
</evidence>
<dbReference type="AlphaFoldDB" id="A0A2M8L6H4"/>
<dbReference type="PANTHER" id="PTHR43692:SF1">
    <property type="entry name" value="UDP-N-ACETYLMURAMOYLALANINE--D-GLUTAMATE LIGASE"/>
    <property type="match status" value="1"/>
</dbReference>